<evidence type="ECO:0000313" key="7">
    <source>
        <dbReference type="Proteomes" id="UP001153954"/>
    </source>
</evidence>
<dbReference type="AlphaFoldDB" id="A0AAU9TFE7"/>
<comment type="subcellular location">
    <subcellularLocation>
        <location evidence="1">Nucleus</location>
    </subcellularLocation>
</comment>
<keyword evidence="4" id="KW-0862">Zinc</keyword>
<dbReference type="GO" id="GO:0005634">
    <property type="term" value="C:nucleus"/>
    <property type="evidence" value="ECO:0007669"/>
    <property type="project" value="UniProtKB-SubCell"/>
</dbReference>
<sequence>MPTFGCLAHKLNLVVQDALDLINDTTVKVNKIVNHFRKSTISKERLLTYQMNQQNIAQPKTVIKSVATRWNSVYLMLQRFVELKEALRATIPNLDVDLPIIPIEEWKCIEQICIILKPFYEATSEMTAESYLVASKANILTSSLINICEKYAQMQDLYLPVKTLAEKLKIGI</sequence>
<dbReference type="GO" id="GO:0008270">
    <property type="term" value="F:zinc ion binding"/>
    <property type="evidence" value="ECO:0007669"/>
    <property type="project" value="UniProtKB-KW"/>
</dbReference>
<dbReference type="EMBL" id="CAKOGL010000002">
    <property type="protein sequence ID" value="CAH2084129.1"/>
    <property type="molecule type" value="Genomic_DNA"/>
</dbReference>
<dbReference type="Proteomes" id="UP001153954">
    <property type="component" value="Unassembled WGS sequence"/>
</dbReference>
<organism evidence="6 7">
    <name type="scientific">Euphydryas editha</name>
    <name type="common">Edith's checkerspot</name>
    <dbReference type="NCBI Taxonomy" id="104508"/>
    <lineage>
        <taxon>Eukaryota</taxon>
        <taxon>Metazoa</taxon>
        <taxon>Ecdysozoa</taxon>
        <taxon>Arthropoda</taxon>
        <taxon>Hexapoda</taxon>
        <taxon>Insecta</taxon>
        <taxon>Pterygota</taxon>
        <taxon>Neoptera</taxon>
        <taxon>Endopterygota</taxon>
        <taxon>Lepidoptera</taxon>
        <taxon>Glossata</taxon>
        <taxon>Ditrysia</taxon>
        <taxon>Papilionoidea</taxon>
        <taxon>Nymphalidae</taxon>
        <taxon>Nymphalinae</taxon>
        <taxon>Euphydryas</taxon>
    </lineage>
</organism>
<dbReference type="SUPFAM" id="SSF53098">
    <property type="entry name" value="Ribonuclease H-like"/>
    <property type="match status" value="1"/>
</dbReference>
<keyword evidence="3" id="KW-0863">Zinc-finger</keyword>
<evidence type="ECO:0008006" key="8">
    <source>
        <dbReference type="Google" id="ProtNLM"/>
    </source>
</evidence>
<keyword evidence="2" id="KW-0479">Metal-binding</keyword>
<reference evidence="6" key="1">
    <citation type="submission" date="2022-03" db="EMBL/GenBank/DDBJ databases">
        <authorList>
            <person name="Tunstrom K."/>
        </authorList>
    </citation>
    <scope>NUCLEOTIDE SEQUENCE</scope>
</reference>
<keyword evidence="7" id="KW-1185">Reference proteome</keyword>
<protein>
    <recommendedName>
        <fullName evidence="8">Zinc finger BED domain-containing protein 4</fullName>
    </recommendedName>
</protein>
<evidence type="ECO:0000256" key="4">
    <source>
        <dbReference type="ARBA" id="ARBA00022833"/>
    </source>
</evidence>
<dbReference type="InterPro" id="IPR012337">
    <property type="entry name" value="RNaseH-like_sf"/>
</dbReference>
<evidence type="ECO:0000313" key="6">
    <source>
        <dbReference type="EMBL" id="CAH2084129.1"/>
    </source>
</evidence>
<name>A0AAU9TFE7_EUPED</name>
<dbReference type="PANTHER" id="PTHR46481:SF10">
    <property type="entry name" value="ZINC FINGER BED DOMAIN-CONTAINING PROTEIN 39"/>
    <property type="match status" value="1"/>
</dbReference>
<dbReference type="InterPro" id="IPR052035">
    <property type="entry name" value="ZnF_BED_domain_contain"/>
</dbReference>
<proteinExistence type="predicted"/>
<evidence type="ECO:0000256" key="2">
    <source>
        <dbReference type="ARBA" id="ARBA00022723"/>
    </source>
</evidence>
<dbReference type="PANTHER" id="PTHR46481">
    <property type="entry name" value="ZINC FINGER BED DOMAIN-CONTAINING PROTEIN 4"/>
    <property type="match status" value="1"/>
</dbReference>
<accession>A0AAU9TFE7</accession>
<comment type="caution">
    <text evidence="6">The sequence shown here is derived from an EMBL/GenBank/DDBJ whole genome shotgun (WGS) entry which is preliminary data.</text>
</comment>
<evidence type="ECO:0000256" key="3">
    <source>
        <dbReference type="ARBA" id="ARBA00022771"/>
    </source>
</evidence>
<evidence type="ECO:0000256" key="1">
    <source>
        <dbReference type="ARBA" id="ARBA00004123"/>
    </source>
</evidence>
<keyword evidence="5" id="KW-0539">Nucleus</keyword>
<evidence type="ECO:0000256" key="5">
    <source>
        <dbReference type="ARBA" id="ARBA00023242"/>
    </source>
</evidence>
<gene>
    <name evidence="6" type="ORF">EEDITHA_LOCUS731</name>
</gene>